<evidence type="ECO:0000313" key="2">
    <source>
        <dbReference type="Proteomes" id="UP001497472"/>
    </source>
</evidence>
<accession>A0AAV1JLL7</accession>
<organism evidence="1 2">
    <name type="scientific">Leptosia nina</name>
    <dbReference type="NCBI Taxonomy" id="320188"/>
    <lineage>
        <taxon>Eukaryota</taxon>
        <taxon>Metazoa</taxon>
        <taxon>Ecdysozoa</taxon>
        <taxon>Arthropoda</taxon>
        <taxon>Hexapoda</taxon>
        <taxon>Insecta</taxon>
        <taxon>Pterygota</taxon>
        <taxon>Neoptera</taxon>
        <taxon>Endopterygota</taxon>
        <taxon>Lepidoptera</taxon>
        <taxon>Glossata</taxon>
        <taxon>Ditrysia</taxon>
        <taxon>Papilionoidea</taxon>
        <taxon>Pieridae</taxon>
        <taxon>Pierinae</taxon>
        <taxon>Leptosia</taxon>
    </lineage>
</organism>
<dbReference type="AlphaFoldDB" id="A0AAV1JLL7"/>
<gene>
    <name evidence="1" type="ORF">LNINA_LOCUS8762</name>
</gene>
<evidence type="ECO:0000313" key="1">
    <source>
        <dbReference type="EMBL" id="CAK1549469.1"/>
    </source>
</evidence>
<dbReference type="Proteomes" id="UP001497472">
    <property type="component" value="Unassembled WGS sequence"/>
</dbReference>
<comment type="caution">
    <text evidence="1">The sequence shown here is derived from an EMBL/GenBank/DDBJ whole genome shotgun (WGS) entry which is preliminary data.</text>
</comment>
<protein>
    <submittedName>
        <fullName evidence="1">Uncharacterized protein</fullName>
    </submittedName>
</protein>
<sequence length="76" mass="8700">MLLRNIVIWFANTIDRHGQQSPQHDFDLPLSAENAEEGRDGEWRGAGETDEHFVERALTQRAPGRSEHHLTGPRLK</sequence>
<dbReference type="EMBL" id="CAVLEF010000011">
    <property type="protein sequence ID" value="CAK1549469.1"/>
    <property type="molecule type" value="Genomic_DNA"/>
</dbReference>
<keyword evidence="2" id="KW-1185">Reference proteome</keyword>
<name>A0AAV1JLL7_9NEOP</name>
<proteinExistence type="predicted"/>
<reference evidence="1 2" key="1">
    <citation type="submission" date="2023-11" db="EMBL/GenBank/DDBJ databases">
        <authorList>
            <person name="Okamura Y."/>
        </authorList>
    </citation>
    <scope>NUCLEOTIDE SEQUENCE [LARGE SCALE GENOMIC DNA]</scope>
</reference>